<name>A0A1M5S465_9BRAD</name>
<dbReference type="AlphaFoldDB" id="A0A1M5S465"/>
<accession>A0A1M5S465</accession>
<feature type="signal peptide" evidence="1">
    <location>
        <begin position="1"/>
        <end position="22"/>
    </location>
</feature>
<evidence type="ECO:0000313" key="3">
    <source>
        <dbReference type="Proteomes" id="UP000189796"/>
    </source>
</evidence>
<dbReference type="RefSeq" id="WP_079603259.1">
    <property type="nucleotide sequence ID" value="NZ_LT670817.1"/>
</dbReference>
<reference evidence="2 3" key="1">
    <citation type="submission" date="2016-11" db="EMBL/GenBank/DDBJ databases">
        <authorList>
            <person name="Jaros S."/>
            <person name="Januszkiewicz K."/>
            <person name="Wedrychowicz H."/>
        </authorList>
    </citation>
    <scope>NUCLEOTIDE SEQUENCE [LARGE SCALE GENOMIC DNA]</scope>
    <source>
        <strain evidence="2 3">GAS138</strain>
    </source>
</reference>
<proteinExistence type="predicted"/>
<evidence type="ECO:0000256" key="1">
    <source>
        <dbReference type="SAM" id="SignalP"/>
    </source>
</evidence>
<gene>
    <name evidence="2" type="ORF">SAMN05443248_4471</name>
</gene>
<sequence>MKFALIGAAAVAAAAFATPAMAQAVSSNPGYCVPFYQNANCQNLGPGNPYPDGEYYHNDAMAMQTVDNNNAYRYHGGPKDND</sequence>
<dbReference type="OrthoDB" id="8256244at2"/>
<keyword evidence="1" id="KW-0732">Signal</keyword>
<dbReference type="EMBL" id="LT670817">
    <property type="protein sequence ID" value="SHH33230.1"/>
    <property type="molecule type" value="Genomic_DNA"/>
</dbReference>
<feature type="chain" id="PRO_5013200546" evidence="1">
    <location>
        <begin position="23"/>
        <end position="82"/>
    </location>
</feature>
<protein>
    <submittedName>
        <fullName evidence="2">Uncharacterized protein</fullName>
    </submittedName>
</protein>
<evidence type="ECO:0000313" key="2">
    <source>
        <dbReference type="EMBL" id="SHH33230.1"/>
    </source>
</evidence>
<dbReference type="Proteomes" id="UP000189796">
    <property type="component" value="Chromosome I"/>
</dbReference>
<organism evidence="2 3">
    <name type="scientific">Bradyrhizobium erythrophlei</name>
    <dbReference type="NCBI Taxonomy" id="1437360"/>
    <lineage>
        <taxon>Bacteria</taxon>
        <taxon>Pseudomonadati</taxon>
        <taxon>Pseudomonadota</taxon>
        <taxon>Alphaproteobacteria</taxon>
        <taxon>Hyphomicrobiales</taxon>
        <taxon>Nitrobacteraceae</taxon>
        <taxon>Bradyrhizobium</taxon>
    </lineage>
</organism>